<dbReference type="AlphaFoldDB" id="A0AA96LIQ8"/>
<name>A0AA96LIQ8_9BACL</name>
<sequence length="930" mass="102305">MTTNPAKWAVDANGGSYWQVKEQKGSIWLTVDLGEVITFNKFMVSLYGYPNFSKFIIQYSNDGVQWADAYTKENASSLETGIFADVSARYVRFFGVIKNNTTYVGLRDFQVYHLDPETAVHLAELKVSPLPFSVTYPTQTEFTVTPPEGSDQLTVEAVPGVEGQKVTIDGEETNSKTLDLSLLPNNVSSQTVDIAVTARNGRVTQIYSLVIMIPIPEEARLKEIKIQPIGKTITAPAEYQHEVQIPEGIHSVNVEVTPSQPNQTILIENTVGTSSPIVIPEDGHKTVSITVRSEDLSVQRTYTLFLVSPPPARDDYDLLYEDHFQGNSLNENDWSYRTDSRFGGYNLAQNVRVAPDVDGNSNLYIDFKYEDYNHDGKMDYTGGGVISRHNFGYGYYEIRTKLYGGSKGLHQSFWTMGTNNGNDIMPVNNTVLEIDGFEVDSGTPGHIGSNTHYYIPNPNPLGGPSVDVDTTQWFTMGYEWLPDRVNYYVNGHYYGSAANGKYFAPQNLWLTALATPDGFGGAVPPLPGAAMQVDYFRYYGKNLDGVNRIGNASFEYNSTTKNAQDPVSWMETGVKTASRVIETDSHSGKYSLEQGGATPYSAETMQNLEYLPNGTYRATAWVKSSGGQQAARLKLSGTGSGDRYVDIPQTDQWIPITLDNIEVSSHQAVVIVNSKGEGNQWLRVDDIRLERVGLEDTEAPEIQASVLPKPNEWGWNNSDTAVSFTCLDAASGIADCTQPVNVETEGANQRITGKATDHFGNQASTSVVLNIDKTAPTVTPLGNTVTYEVYEEVNITWKAEDGLSGIASEALPEIAGPAYQFLLGENSFTATAVDKAGNAAEAKTAFTVRVSYEGIAQLTEKFLEKKELAPSFTAKLKAAEKLGRDGNRKARDQVLEAYLHEIEAQTDKAITKSNADVLIRLAEYMKEQAL</sequence>
<evidence type="ECO:0000313" key="3">
    <source>
        <dbReference type="EMBL" id="WNQ14010.1"/>
    </source>
</evidence>
<gene>
    <name evidence="3" type="ORF">MJA45_13620</name>
</gene>
<dbReference type="GO" id="GO:0004553">
    <property type="term" value="F:hydrolase activity, hydrolyzing O-glycosyl compounds"/>
    <property type="evidence" value="ECO:0007669"/>
    <property type="project" value="InterPro"/>
</dbReference>
<dbReference type="PROSITE" id="PS50022">
    <property type="entry name" value="FA58C_3"/>
    <property type="match status" value="1"/>
</dbReference>
<dbReference type="InterPro" id="IPR000757">
    <property type="entry name" value="Beta-glucanase-like"/>
</dbReference>
<dbReference type="Pfam" id="PF00722">
    <property type="entry name" value="Glyco_hydro_16"/>
    <property type="match status" value="1"/>
</dbReference>
<accession>A0AA96LIQ8</accession>
<evidence type="ECO:0000259" key="1">
    <source>
        <dbReference type="PROSITE" id="PS50022"/>
    </source>
</evidence>
<evidence type="ECO:0000313" key="4">
    <source>
        <dbReference type="Proteomes" id="UP001305702"/>
    </source>
</evidence>
<dbReference type="EMBL" id="CP130318">
    <property type="protein sequence ID" value="WNQ14010.1"/>
    <property type="molecule type" value="Genomic_DNA"/>
</dbReference>
<dbReference type="KEGG" id="paun:MJA45_13620"/>
<feature type="domain" description="F5/8 type C" evidence="1">
    <location>
        <begin position="1"/>
        <end position="114"/>
    </location>
</feature>
<keyword evidence="4" id="KW-1185">Reference proteome</keyword>
<dbReference type="SUPFAM" id="SSF49785">
    <property type="entry name" value="Galactose-binding domain-like"/>
    <property type="match status" value="1"/>
</dbReference>
<dbReference type="InterPro" id="IPR013320">
    <property type="entry name" value="ConA-like_dom_sf"/>
</dbReference>
<dbReference type="GO" id="GO:0005975">
    <property type="term" value="P:carbohydrate metabolic process"/>
    <property type="evidence" value="ECO:0007669"/>
    <property type="project" value="InterPro"/>
</dbReference>
<dbReference type="Proteomes" id="UP001305702">
    <property type="component" value="Chromosome"/>
</dbReference>
<dbReference type="Gene3D" id="2.60.120.200">
    <property type="match status" value="1"/>
</dbReference>
<dbReference type="Pfam" id="PF00754">
    <property type="entry name" value="F5_F8_type_C"/>
    <property type="match status" value="1"/>
</dbReference>
<evidence type="ECO:0000259" key="2">
    <source>
        <dbReference type="PROSITE" id="PS51762"/>
    </source>
</evidence>
<reference evidence="3 4" key="1">
    <citation type="submission" date="2022-02" db="EMBL/GenBank/DDBJ databases">
        <title>Paenibacillus sp. MBLB1776 Whole Genome Shotgun Sequencing.</title>
        <authorList>
            <person name="Hwang C.Y."/>
            <person name="Cho E.-S."/>
            <person name="Seo M.-J."/>
        </authorList>
    </citation>
    <scope>NUCLEOTIDE SEQUENCE [LARGE SCALE GENOMIC DNA]</scope>
    <source>
        <strain evidence="3 4">MBLB1776</strain>
    </source>
</reference>
<dbReference type="CDD" id="cd00413">
    <property type="entry name" value="Glyco_hydrolase_16"/>
    <property type="match status" value="1"/>
</dbReference>
<dbReference type="Gene3D" id="2.60.120.260">
    <property type="entry name" value="Galactose-binding domain-like"/>
    <property type="match status" value="2"/>
</dbReference>
<dbReference type="PROSITE" id="PS51762">
    <property type="entry name" value="GH16_2"/>
    <property type="match status" value="1"/>
</dbReference>
<feature type="domain" description="GH16" evidence="2">
    <location>
        <begin position="322"/>
        <end position="544"/>
    </location>
</feature>
<dbReference type="InterPro" id="IPR000421">
    <property type="entry name" value="FA58C"/>
</dbReference>
<organism evidence="3 4">
    <name type="scientific">Paenibacillus aurantius</name>
    <dbReference type="NCBI Taxonomy" id="2918900"/>
    <lineage>
        <taxon>Bacteria</taxon>
        <taxon>Bacillati</taxon>
        <taxon>Bacillota</taxon>
        <taxon>Bacilli</taxon>
        <taxon>Bacillales</taxon>
        <taxon>Paenibacillaceae</taxon>
        <taxon>Paenibacillus</taxon>
    </lineage>
</organism>
<dbReference type="InterPro" id="IPR025883">
    <property type="entry name" value="Cadherin-like_domain"/>
</dbReference>
<dbReference type="SUPFAM" id="SSF49899">
    <property type="entry name" value="Concanavalin A-like lectins/glucanases"/>
    <property type="match status" value="1"/>
</dbReference>
<dbReference type="Pfam" id="PF12733">
    <property type="entry name" value="Cadherin-like"/>
    <property type="match status" value="1"/>
</dbReference>
<dbReference type="InterPro" id="IPR008979">
    <property type="entry name" value="Galactose-bd-like_sf"/>
</dbReference>
<protein>
    <submittedName>
        <fullName evidence="3">Discoidin domain-containing protein</fullName>
    </submittedName>
</protein>
<proteinExistence type="predicted"/>